<evidence type="ECO:0000256" key="1">
    <source>
        <dbReference type="ARBA" id="ARBA00004127"/>
    </source>
</evidence>
<dbReference type="GO" id="GO:0006506">
    <property type="term" value="P:GPI anchor biosynthetic process"/>
    <property type="evidence" value="ECO:0007669"/>
    <property type="project" value="UniProtKB-KW"/>
</dbReference>
<evidence type="ECO:0000256" key="6">
    <source>
        <dbReference type="ARBA" id="ARBA00022989"/>
    </source>
</evidence>
<feature type="transmembrane region" description="Helical" evidence="8">
    <location>
        <begin position="134"/>
        <end position="154"/>
    </location>
</feature>
<dbReference type="AlphaFoldDB" id="A0AAW2HDX0"/>
<comment type="function">
    <text evidence="8">Involved in the lipid remodeling steps of GPI-anchor maturation.</text>
</comment>
<comment type="subcellular location">
    <subcellularLocation>
        <location evidence="1">Endomembrane system</location>
        <topology evidence="1">Multi-pass membrane protein</topology>
    </subcellularLocation>
    <subcellularLocation>
        <location evidence="8">Golgi apparatus membrane</location>
        <topology evidence="8">Multi-pass membrane protein</topology>
    </subcellularLocation>
</comment>
<feature type="transmembrane region" description="Helical" evidence="8">
    <location>
        <begin position="196"/>
        <end position="218"/>
    </location>
</feature>
<evidence type="ECO:0000256" key="5">
    <source>
        <dbReference type="ARBA" id="ARBA00022729"/>
    </source>
</evidence>
<evidence type="ECO:0000256" key="8">
    <source>
        <dbReference type="RuleBase" id="RU365066"/>
    </source>
</evidence>
<evidence type="ECO:0000256" key="4">
    <source>
        <dbReference type="ARBA" id="ARBA00022692"/>
    </source>
</evidence>
<accession>A0AAW2HDX0</accession>
<dbReference type="Pfam" id="PF04080">
    <property type="entry name" value="Per1"/>
    <property type="match status" value="1"/>
</dbReference>
<keyword evidence="8" id="KW-0333">Golgi apparatus</keyword>
<evidence type="ECO:0000256" key="3">
    <source>
        <dbReference type="ARBA" id="ARBA00022502"/>
    </source>
</evidence>
<sequence length="323" mass="38067">MILSLKWPLLIVPLCKGVFASVGDSSPYYNACVKECSIDICKRGKEETFSYNLFGLIISLWSCLENCEYMCQWKTVEIFQRNNWRIPQFKGKWPFIRLFGLQEPASVVFSLFNFFVILKMFLMFKEKVSKNAPYYYIWHFYTGVCLNCWLWSSVYHTRDNDFTERMDYMSAFLMVMTSFYTMGLRHLSATLNVKTILWTVFCGCIALNHLAYLCFYYFDYEYNMKLNCAVGGLTVVGWILWTFLSYPTQRHSWKASMYSVSVVVSTALELTDFPPIFWVFDAHSLWHLSTAFLNIIFYSFIIDDCNYLTEIKVHISDSKTKLK</sequence>
<keyword evidence="3 8" id="KW-0337">GPI-anchor biosynthesis</keyword>
<evidence type="ECO:0000313" key="9">
    <source>
        <dbReference type="EMBL" id="KAL0268010.1"/>
    </source>
</evidence>
<organism evidence="9">
    <name type="scientific">Menopon gallinae</name>
    <name type="common">poultry shaft louse</name>
    <dbReference type="NCBI Taxonomy" id="328185"/>
    <lineage>
        <taxon>Eukaryota</taxon>
        <taxon>Metazoa</taxon>
        <taxon>Ecdysozoa</taxon>
        <taxon>Arthropoda</taxon>
        <taxon>Hexapoda</taxon>
        <taxon>Insecta</taxon>
        <taxon>Pterygota</taxon>
        <taxon>Neoptera</taxon>
        <taxon>Paraneoptera</taxon>
        <taxon>Psocodea</taxon>
        <taxon>Troctomorpha</taxon>
        <taxon>Phthiraptera</taxon>
        <taxon>Amblycera</taxon>
        <taxon>Menoponidae</taxon>
        <taxon>Menopon</taxon>
    </lineage>
</organism>
<keyword evidence="6 8" id="KW-1133">Transmembrane helix</keyword>
<dbReference type="InterPro" id="IPR007217">
    <property type="entry name" value="Per1-like"/>
</dbReference>
<protein>
    <recommendedName>
        <fullName evidence="8">Post-GPI attachment to proteins factor 3</fullName>
    </recommendedName>
</protein>
<feature type="transmembrane region" description="Helical" evidence="8">
    <location>
        <begin position="284"/>
        <end position="302"/>
    </location>
</feature>
<name>A0AAW2HDX0_9NEOP</name>
<dbReference type="GO" id="GO:0000139">
    <property type="term" value="C:Golgi membrane"/>
    <property type="evidence" value="ECO:0007669"/>
    <property type="project" value="UniProtKB-SubCell"/>
</dbReference>
<evidence type="ECO:0000256" key="2">
    <source>
        <dbReference type="ARBA" id="ARBA00006387"/>
    </source>
</evidence>
<dbReference type="PANTHER" id="PTHR13148:SF0">
    <property type="entry name" value="POST-GPI ATTACHMENT TO PROTEINS FACTOR 3"/>
    <property type="match status" value="1"/>
</dbReference>
<reference evidence="9" key="1">
    <citation type="journal article" date="2024" name="Gigascience">
        <title>Chromosome-level genome of the poultry shaft louse Menopon gallinae provides insight into the host-switching and adaptive evolution of parasitic lice.</title>
        <authorList>
            <person name="Xu Y."/>
            <person name="Ma L."/>
            <person name="Liu S."/>
            <person name="Liang Y."/>
            <person name="Liu Q."/>
            <person name="He Z."/>
            <person name="Tian L."/>
            <person name="Duan Y."/>
            <person name="Cai W."/>
            <person name="Li H."/>
            <person name="Song F."/>
        </authorList>
    </citation>
    <scope>NUCLEOTIDE SEQUENCE</scope>
    <source>
        <strain evidence="9">Cailab_2023a</strain>
    </source>
</reference>
<gene>
    <name evidence="9" type="ORF">PYX00_010109</name>
</gene>
<keyword evidence="5 8" id="KW-0732">Signal</keyword>
<proteinExistence type="inferred from homology"/>
<comment type="caution">
    <text evidence="9">The sequence shown here is derived from an EMBL/GenBank/DDBJ whole genome shotgun (WGS) entry which is preliminary data.</text>
</comment>
<keyword evidence="7 8" id="KW-0472">Membrane</keyword>
<dbReference type="GO" id="GO:0005789">
    <property type="term" value="C:endoplasmic reticulum membrane"/>
    <property type="evidence" value="ECO:0007669"/>
    <property type="project" value="TreeGrafter"/>
</dbReference>
<dbReference type="PANTHER" id="PTHR13148">
    <property type="entry name" value="PER1-RELATED"/>
    <property type="match status" value="1"/>
</dbReference>
<feature type="transmembrane region" description="Helical" evidence="8">
    <location>
        <begin position="224"/>
        <end position="244"/>
    </location>
</feature>
<feature type="signal peptide" evidence="8">
    <location>
        <begin position="1"/>
        <end position="20"/>
    </location>
</feature>
<evidence type="ECO:0000256" key="7">
    <source>
        <dbReference type="ARBA" id="ARBA00023136"/>
    </source>
</evidence>
<feature type="transmembrane region" description="Helical" evidence="8">
    <location>
        <begin position="166"/>
        <end position="184"/>
    </location>
</feature>
<comment type="similarity">
    <text evidence="2 8">Belongs to the PGAP3 family.</text>
</comment>
<dbReference type="GO" id="GO:0016788">
    <property type="term" value="F:hydrolase activity, acting on ester bonds"/>
    <property type="evidence" value="ECO:0007669"/>
    <property type="project" value="TreeGrafter"/>
</dbReference>
<feature type="chain" id="PRO_5043099329" description="Post-GPI attachment to proteins factor 3" evidence="8">
    <location>
        <begin position="21"/>
        <end position="323"/>
    </location>
</feature>
<keyword evidence="4 8" id="KW-0812">Transmembrane</keyword>
<dbReference type="EMBL" id="JARGDH010000005">
    <property type="protein sequence ID" value="KAL0268010.1"/>
    <property type="molecule type" value="Genomic_DNA"/>
</dbReference>
<feature type="transmembrane region" description="Helical" evidence="8">
    <location>
        <begin position="104"/>
        <end position="122"/>
    </location>
</feature>
<feature type="transmembrane region" description="Helical" evidence="8">
    <location>
        <begin position="256"/>
        <end position="278"/>
    </location>
</feature>